<name>A0A3D9DXE1_9GAMM</name>
<feature type="active site" description="Charge relay system" evidence="6">
    <location>
        <position position="217"/>
    </location>
</feature>
<evidence type="ECO:0000313" key="9">
    <source>
        <dbReference type="EMBL" id="REC95450.1"/>
    </source>
</evidence>
<dbReference type="InterPro" id="IPR040921">
    <property type="entry name" value="Peptidase_S66C"/>
</dbReference>
<dbReference type="InterPro" id="IPR027461">
    <property type="entry name" value="Carboxypeptidase_A_C_sf"/>
</dbReference>
<evidence type="ECO:0000256" key="4">
    <source>
        <dbReference type="ARBA" id="ARBA00022801"/>
    </source>
</evidence>
<evidence type="ECO:0000256" key="6">
    <source>
        <dbReference type="PIRSR" id="PIRSR028757-1"/>
    </source>
</evidence>
<reference evidence="9 10" key="1">
    <citation type="submission" date="2018-07" db="EMBL/GenBank/DDBJ databases">
        <title>Genomic Encyclopedia of Type Strains, Phase IV (KMG-IV): sequencing the most valuable type-strain genomes for metagenomic binning, comparative biology and taxonomic classification.</title>
        <authorList>
            <person name="Goeker M."/>
        </authorList>
    </citation>
    <scope>NUCLEOTIDE SEQUENCE [LARGE SCALE GENOMIC DNA]</scope>
    <source>
        <strain evidence="9 10">DSM 14324</strain>
    </source>
</reference>
<organism evidence="9 10">
    <name type="scientific">Kushneria indalinina DSM 14324</name>
    <dbReference type="NCBI Taxonomy" id="1122140"/>
    <lineage>
        <taxon>Bacteria</taxon>
        <taxon>Pseudomonadati</taxon>
        <taxon>Pseudomonadota</taxon>
        <taxon>Gammaproteobacteria</taxon>
        <taxon>Oceanospirillales</taxon>
        <taxon>Halomonadaceae</taxon>
        <taxon>Kushneria</taxon>
    </lineage>
</organism>
<keyword evidence="2 9" id="KW-0121">Carboxypeptidase</keyword>
<dbReference type="InterPro" id="IPR029062">
    <property type="entry name" value="Class_I_gatase-like"/>
</dbReference>
<dbReference type="SUPFAM" id="SSF141986">
    <property type="entry name" value="LD-carboxypeptidase A C-terminal domain-like"/>
    <property type="match status" value="1"/>
</dbReference>
<evidence type="ECO:0000256" key="3">
    <source>
        <dbReference type="ARBA" id="ARBA00022670"/>
    </source>
</evidence>
<dbReference type="GO" id="GO:0004180">
    <property type="term" value="F:carboxypeptidase activity"/>
    <property type="evidence" value="ECO:0007669"/>
    <property type="project" value="UniProtKB-KW"/>
</dbReference>
<keyword evidence="4" id="KW-0378">Hydrolase</keyword>
<evidence type="ECO:0000256" key="2">
    <source>
        <dbReference type="ARBA" id="ARBA00022645"/>
    </source>
</evidence>
<keyword evidence="10" id="KW-1185">Reference proteome</keyword>
<evidence type="ECO:0000256" key="1">
    <source>
        <dbReference type="ARBA" id="ARBA00010233"/>
    </source>
</evidence>
<dbReference type="Pfam" id="PF02016">
    <property type="entry name" value="Peptidase_S66"/>
    <property type="match status" value="1"/>
</dbReference>
<dbReference type="CDD" id="cd07025">
    <property type="entry name" value="Peptidase_S66"/>
    <property type="match status" value="1"/>
</dbReference>
<dbReference type="SUPFAM" id="SSF52317">
    <property type="entry name" value="Class I glutamine amidotransferase-like"/>
    <property type="match status" value="1"/>
</dbReference>
<feature type="domain" description="LD-carboxypeptidase N-terminal" evidence="7">
    <location>
        <begin position="21"/>
        <end position="128"/>
    </location>
</feature>
<feature type="active site" description="Nucleophile" evidence="6">
    <location>
        <position position="115"/>
    </location>
</feature>
<comment type="similarity">
    <text evidence="1">Belongs to the peptidase S66 family.</text>
</comment>
<evidence type="ECO:0000259" key="7">
    <source>
        <dbReference type="Pfam" id="PF02016"/>
    </source>
</evidence>
<dbReference type="Gene3D" id="3.50.30.60">
    <property type="entry name" value="LD-carboxypeptidase A C-terminal domain-like"/>
    <property type="match status" value="1"/>
</dbReference>
<evidence type="ECO:0000313" key="10">
    <source>
        <dbReference type="Proteomes" id="UP000256334"/>
    </source>
</evidence>
<dbReference type="InterPro" id="IPR003507">
    <property type="entry name" value="S66_fam"/>
</dbReference>
<dbReference type="GO" id="GO:0006508">
    <property type="term" value="P:proteolysis"/>
    <property type="evidence" value="ECO:0007669"/>
    <property type="project" value="UniProtKB-KW"/>
</dbReference>
<dbReference type="EMBL" id="QRDJ01000006">
    <property type="protein sequence ID" value="REC95450.1"/>
    <property type="molecule type" value="Genomic_DNA"/>
</dbReference>
<dbReference type="Proteomes" id="UP000256334">
    <property type="component" value="Unassembled WGS sequence"/>
</dbReference>
<dbReference type="PIRSF" id="PIRSF028757">
    <property type="entry name" value="LD-carboxypeptidase"/>
    <property type="match status" value="1"/>
</dbReference>
<evidence type="ECO:0000259" key="8">
    <source>
        <dbReference type="Pfam" id="PF17676"/>
    </source>
</evidence>
<dbReference type="OrthoDB" id="9807329at2"/>
<protein>
    <submittedName>
        <fullName evidence="9">Murein tetrapeptidase LD-carboxypeptidase</fullName>
    </submittedName>
</protein>
<dbReference type="Pfam" id="PF17676">
    <property type="entry name" value="Peptidase_S66C"/>
    <property type="match status" value="1"/>
</dbReference>
<dbReference type="AlphaFoldDB" id="A0A3D9DXE1"/>
<comment type="caution">
    <text evidence="9">The sequence shown here is derived from an EMBL/GenBank/DDBJ whole genome shotgun (WGS) entry which is preliminary data.</text>
</comment>
<keyword evidence="3" id="KW-0645">Protease</keyword>
<accession>A0A3D9DXE1</accession>
<dbReference type="Gene3D" id="3.40.50.10740">
    <property type="entry name" value="Class I glutamine amidotransferase-like"/>
    <property type="match status" value="1"/>
</dbReference>
<dbReference type="GO" id="GO:0008236">
    <property type="term" value="F:serine-type peptidase activity"/>
    <property type="evidence" value="ECO:0007669"/>
    <property type="project" value="UniProtKB-KW"/>
</dbReference>
<gene>
    <name evidence="9" type="ORF">C8D72_0095</name>
</gene>
<dbReference type="InterPro" id="IPR040449">
    <property type="entry name" value="Peptidase_S66_N"/>
</dbReference>
<sequence length="311" mass="33207">MTRPIPELSELRPLGDGPRLVALIAPAGAVLAERIDTTCALLTAMGYTPRLMDNARARHRYLAGTVEQRLEDFHAAFNLADVAAVWCLRGGYGCAQLIDHINWDALPDVPLLGYSDISVLLSAFHARVRRAIHAPVATELALCEQTDGLERQARLEAMASIAPLLAGESGHMSAEHAAGPTAPVEGVLIGGNLTTLASVAGTPAALHVPEGSILMLEDVGERLYRLERSLCQLLESLDASRLNAVCLGSFTGCDSGDSSIEAVLEEWLAPHDIALYHHLPFGHGEHNRAWPVGQTARLDASGLDWSPASTL</sequence>
<dbReference type="InterPro" id="IPR027478">
    <property type="entry name" value="LdcA_N"/>
</dbReference>
<evidence type="ECO:0000256" key="5">
    <source>
        <dbReference type="ARBA" id="ARBA00022825"/>
    </source>
</evidence>
<keyword evidence="5" id="KW-0720">Serine protease</keyword>
<proteinExistence type="inferred from homology"/>
<dbReference type="PANTHER" id="PTHR30237:SF2">
    <property type="entry name" value="MUREIN TETRAPEPTIDE CARBOXYPEPTIDASE"/>
    <property type="match status" value="1"/>
</dbReference>
<feature type="domain" description="LD-carboxypeptidase C-terminal" evidence="8">
    <location>
        <begin position="185"/>
        <end position="298"/>
    </location>
</feature>
<dbReference type="PANTHER" id="PTHR30237">
    <property type="entry name" value="MURAMOYLTETRAPEPTIDE CARBOXYPEPTIDASE"/>
    <property type="match status" value="1"/>
</dbReference>
<dbReference type="RefSeq" id="WP_115852467.1">
    <property type="nucleotide sequence ID" value="NZ_QRDJ01000006.1"/>
</dbReference>
<feature type="active site" description="Charge relay system" evidence="6">
    <location>
        <position position="283"/>
    </location>
</feature>